<sequence length="1255" mass="142509">MVMTLSTPPLHHTRDENQVQYEMVKTEITMSTKWDPMQEQLFGRDALNKHMTKVSDSQTRNVLSSMKWLQNLVVYDPGEATSFSRRAFNTELGERQNISFTFYVTNNMSQYGMTNVWCEHVHSPCVTMAQIFTRLDELIKVFMNNDTISNSSSNSRYNVHVSIVLLTDTNPYLFCDHHRLVTPQSPKFNYLFEFYSFRYYSNVIILQKLQCFLPLMNFRSDITRIYFHELEMTIPILSPPGLSLELYNCFITNSVINVGYNTDLEDTSKENVTRAKDLIFEYVVSQEQMPSSYYFGNFENAHFGNLTLMNVISFGFRNVHHMKMTDAIMLKGSYYFFNSLTLQFDNLKARNIAFQISKVDSCVFSNSLFTVSGYFLPIILAEFGREFIMHNVAAWKVDQFLAVNAYETVWLRELNVFNCSVERNAPRIQRSIIDVIATSTVTIEDSQFSQNSGQFGGACYFETLATLTINNTLFTECKSSGSGGSIFIESFSENSFMQPSSFIRNSKFIKNFAQIYGGALYLNGAKRFSLLNNEFSENTAQLSGGALFIARDSLTVALNGCLFVKNQVLFDVASSIEKNILYKLYEGAGGAVTIVFNSRISPASYDDARFIENRASRGGAFYLGDRYSSELRLFGGNLKFEKNYASVAGGAIYIGMSRGLPSSSFINSGVVFKDNNAGMVGNDYSTSCQNLTFDSKSSQVNEIAIGESSVLGLNMIASFNQTVPLRFEKFILYHPSLLLKIDKLEFNKLMFTPYLQTNNHSSLSLPLTILIATETDKVAQFNLTLQPCGQGFQLADQVVDGKVVYSCKPYVDTVTLIIAIVVPLSIVMFLTGILLGVALIYGVVFIVAKLRILKRKEKAERELERKLMDKRMVFNLGDDEIQSQAQMEIESSSNMNHSKSSRAKSQASGLGLDAPLLEKSFLLEPIEYLNRKNQPSFIIPIEKLTVVKKIGEGGNGVIYLAKWLNLDVAIKSLKTSDDQEFEKEALILSNLRHPNVVPFYGLCITEHSRYIVTQYLAKGSLDKVLYQCRIGKESLTLKQRIEILLGTSHGMEYLHSLRPVIVHRDLKPANVLLDEHNTSKVCDFGLVKLLGNTFQTTMTTNIGTIFYLSPENFGSSSSTTSSKITHKTDVYSFGIMMYEVLFLENPYLNGSSKRIHYFKMKDENYSATDEDHHAFTIPTRVWRGERPFIPFQTDEEFEWWMEEFAVGVFFEGNSERLRSVVKSYVALMKQCWDQEAQKRPEFSEITQHLQQLLEL</sequence>
<dbReference type="Gene3D" id="1.10.510.10">
    <property type="entry name" value="Transferase(Phosphotransferase) domain 1"/>
    <property type="match status" value="1"/>
</dbReference>
<dbReference type="AlphaFoldDB" id="A0AA88KSL1"/>
<dbReference type="SUPFAM" id="SSF56112">
    <property type="entry name" value="Protein kinase-like (PK-like)"/>
    <property type="match status" value="1"/>
</dbReference>
<dbReference type="PROSITE" id="PS00108">
    <property type="entry name" value="PROTEIN_KINASE_ST"/>
    <property type="match status" value="1"/>
</dbReference>
<dbReference type="InterPro" id="IPR011009">
    <property type="entry name" value="Kinase-like_dom_sf"/>
</dbReference>
<keyword evidence="4" id="KW-0472">Membrane</keyword>
<evidence type="ECO:0000259" key="5">
    <source>
        <dbReference type="PROSITE" id="PS50011"/>
    </source>
</evidence>
<evidence type="ECO:0000313" key="6">
    <source>
        <dbReference type="EMBL" id="KAG2393789.1"/>
    </source>
</evidence>
<dbReference type="InterPro" id="IPR017441">
    <property type="entry name" value="Protein_kinase_ATP_BS"/>
</dbReference>
<dbReference type="EMBL" id="PYSW02000001">
    <property type="protein sequence ID" value="KAG2393789.1"/>
    <property type="molecule type" value="Genomic_DNA"/>
</dbReference>
<keyword evidence="4" id="KW-1133">Transmembrane helix</keyword>
<comment type="caution">
    <text evidence="6">The sequence shown here is derived from an EMBL/GenBank/DDBJ whole genome shotgun (WGS) entry which is preliminary data.</text>
</comment>
<evidence type="ECO:0000256" key="3">
    <source>
        <dbReference type="PROSITE-ProRule" id="PRU10141"/>
    </source>
</evidence>
<name>A0AA88KSL1_NAELO</name>
<evidence type="ECO:0000256" key="2">
    <source>
        <dbReference type="ARBA" id="ARBA00022840"/>
    </source>
</evidence>
<dbReference type="Proteomes" id="UP000816034">
    <property type="component" value="Unassembled WGS sequence"/>
</dbReference>
<feature type="transmembrane region" description="Helical" evidence="4">
    <location>
        <begin position="816"/>
        <end position="848"/>
    </location>
</feature>
<dbReference type="SMART" id="SM00220">
    <property type="entry name" value="S_TKc"/>
    <property type="match status" value="1"/>
</dbReference>
<accession>A0AA88KSL1</accession>
<organism evidence="6 7">
    <name type="scientific">Naegleria lovaniensis</name>
    <name type="common">Amoeba</name>
    <dbReference type="NCBI Taxonomy" id="51637"/>
    <lineage>
        <taxon>Eukaryota</taxon>
        <taxon>Discoba</taxon>
        <taxon>Heterolobosea</taxon>
        <taxon>Tetramitia</taxon>
        <taxon>Eutetramitia</taxon>
        <taxon>Vahlkampfiidae</taxon>
        <taxon>Naegleria</taxon>
    </lineage>
</organism>
<dbReference type="Pfam" id="PF00069">
    <property type="entry name" value="Pkinase"/>
    <property type="match status" value="1"/>
</dbReference>
<dbReference type="GO" id="GO:0005524">
    <property type="term" value="F:ATP binding"/>
    <property type="evidence" value="ECO:0007669"/>
    <property type="project" value="UniProtKB-UniRule"/>
</dbReference>
<dbReference type="InterPro" id="IPR008271">
    <property type="entry name" value="Ser/Thr_kinase_AS"/>
</dbReference>
<dbReference type="InterPro" id="IPR000719">
    <property type="entry name" value="Prot_kinase_dom"/>
</dbReference>
<dbReference type="PANTHER" id="PTHR44329">
    <property type="entry name" value="SERINE/THREONINE-PROTEIN KINASE TNNI3K-RELATED"/>
    <property type="match status" value="1"/>
</dbReference>
<dbReference type="PROSITE" id="PS50011">
    <property type="entry name" value="PROTEIN_KINASE_DOM"/>
    <property type="match status" value="1"/>
</dbReference>
<keyword evidence="2 3" id="KW-0067">ATP-binding</keyword>
<dbReference type="SUPFAM" id="SSF51126">
    <property type="entry name" value="Pectin lyase-like"/>
    <property type="match status" value="1"/>
</dbReference>
<evidence type="ECO:0000256" key="1">
    <source>
        <dbReference type="ARBA" id="ARBA00022741"/>
    </source>
</evidence>
<dbReference type="PROSITE" id="PS00107">
    <property type="entry name" value="PROTEIN_KINASE_ATP"/>
    <property type="match status" value="1"/>
</dbReference>
<protein>
    <recommendedName>
        <fullName evidence="5">Protein kinase domain-containing protein</fullName>
    </recommendedName>
</protein>
<dbReference type="Gene3D" id="3.30.200.20">
    <property type="entry name" value="Phosphorylase Kinase, domain 1"/>
    <property type="match status" value="1"/>
</dbReference>
<reference evidence="6 7" key="1">
    <citation type="journal article" date="2018" name="BMC Genomics">
        <title>The genome of Naegleria lovaniensis, the basis for a comparative approach to unravel pathogenicity factors of the human pathogenic amoeba N. fowleri.</title>
        <authorList>
            <person name="Liechti N."/>
            <person name="Schurch N."/>
            <person name="Bruggmann R."/>
            <person name="Wittwer M."/>
        </authorList>
    </citation>
    <scope>NUCLEOTIDE SEQUENCE [LARGE SCALE GENOMIC DNA]</scope>
    <source>
        <strain evidence="6 7">ATCC 30569</strain>
    </source>
</reference>
<keyword evidence="7" id="KW-1185">Reference proteome</keyword>
<keyword evidence="4" id="KW-0812">Transmembrane</keyword>
<dbReference type="CDD" id="cd13999">
    <property type="entry name" value="STKc_MAP3K-like"/>
    <property type="match status" value="1"/>
</dbReference>
<proteinExistence type="predicted"/>
<evidence type="ECO:0000313" key="7">
    <source>
        <dbReference type="Proteomes" id="UP000816034"/>
    </source>
</evidence>
<dbReference type="RefSeq" id="XP_044555683.1">
    <property type="nucleotide sequence ID" value="XM_044693094.1"/>
</dbReference>
<dbReference type="GeneID" id="68096008"/>
<dbReference type="InterPro" id="IPR011050">
    <property type="entry name" value="Pectin_lyase_fold/virulence"/>
</dbReference>
<feature type="domain" description="Protein kinase" evidence="5">
    <location>
        <begin position="944"/>
        <end position="1253"/>
    </location>
</feature>
<dbReference type="GO" id="GO:0004674">
    <property type="term" value="F:protein serine/threonine kinase activity"/>
    <property type="evidence" value="ECO:0007669"/>
    <property type="project" value="TreeGrafter"/>
</dbReference>
<evidence type="ECO:0000256" key="4">
    <source>
        <dbReference type="SAM" id="Phobius"/>
    </source>
</evidence>
<keyword evidence="1 3" id="KW-0547">Nucleotide-binding</keyword>
<feature type="binding site" evidence="3">
    <location>
        <position position="971"/>
    </location>
    <ligand>
        <name>ATP</name>
        <dbReference type="ChEBI" id="CHEBI:30616"/>
    </ligand>
</feature>
<dbReference type="PANTHER" id="PTHR44329:SF298">
    <property type="entry name" value="MIXED LINEAGE KINASE DOMAIN-LIKE PROTEIN"/>
    <property type="match status" value="1"/>
</dbReference>
<dbReference type="InterPro" id="IPR051681">
    <property type="entry name" value="Ser/Thr_Kinases-Pseudokinases"/>
</dbReference>
<gene>
    <name evidence="6" type="ORF">C9374_003553</name>
</gene>